<sequence>MNYDYIRKCGLWLCVCLMFISYVHGDNDTRKLGFKKLSGMKYSTSYLVATVGLPIASNIPSFQEGLASRYQITPALPAGLQFNNKTGIISGTPQTGSEIATTLFTVIAFNPVSSTSTNIEIIVVPPQKFLLADANNDFVKIFDVAAPQFVSTIEMAFPVSAAFGNGRFAVACDGGVGVVFIDGTTNEILEVVGEGIELGGDSSTIFLKNRFLITGDEGVLIIDSSSSQNILVAEIPLEEGIQGQAAIVNGFLAVPSFLEDGSGALVIIDPETAEVIDFLDLEEDNGMDTAFGNGILAHTGRFNAFFVDIDDELIAGKRFFLSHDISPQNKENLDFLRKKNDKPRLQNKRNDSDQILFGNNVFVHVKADDFPPRSRVDFFSADGKNIELIGSLVGGGVNHAAFGNNRFAIARKAINVVTIVEAGIDRDGVPFFKELANVPVNIGPNHVTFGGNHFLVTHEFDDRAVLIDAITNKVVANIDGVAMPDLNPFVNAPVCFSFANASSFCITHDEPQAVIVNGNTNGIERQFFFEQRRGMSVKDKQQYRSLKTTFRQQLQNYKHHKTRQLKQEIAITKEKIKEINLHHFQTNTPRQKTTRNRRKLEEKNRRVAFSDDKFFAIDNNQLLIIDAIRNVQLDLRTFPFTLRTVVAGGKRVVVTHNAGATLLDSTNLNELAVVPFSGSSRVVFGNDRFFAVFRGEGKIFGLEGNILQSFVFNDTILTDVAFGGNHFGAHGSHTVLIDATTNNIVFNAQAGNNAISNTIAFGGGKFITATLDTKSKIGIVDIAQQKIVTEFAAIGNPTAFAFGNNRFGTINSIGDTFHTIDATLSINKNIDVGFRPTIAVFGNNRFVIGSGDGSSIDSSINIIDSIRNVRTTTIPFVDAEGDFLSIAFNPGK</sequence>
<dbReference type="PANTHER" id="PTHR47197">
    <property type="entry name" value="PROTEIN NIRF"/>
    <property type="match status" value="1"/>
</dbReference>
<keyword evidence="2" id="KW-1185">Reference proteome</keyword>
<proteinExistence type="predicted"/>
<dbReference type="InterPro" id="IPR015943">
    <property type="entry name" value="WD40/YVTN_repeat-like_dom_sf"/>
</dbReference>
<dbReference type="InterPro" id="IPR013783">
    <property type="entry name" value="Ig-like_fold"/>
</dbReference>
<dbReference type="SUPFAM" id="SSF49313">
    <property type="entry name" value="Cadherin-like"/>
    <property type="match status" value="1"/>
</dbReference>
<accession>A0A5S9F4V9</accession>
<reference evidence="1 2" key="1">
    <citation type="submission" date="2019-08" db="EMBL/GenBank/DDBJ databases">
        <title>Complete genome sequence of Candidatus Uab amorphum.</title>
        <authorList>
            <person name="Shiratori T."/>
            <person name="Suzuki S."/>
            <person name="Kakizawa Y."/>
            <person name="Ishida K."/>
        </authorList>
    </citation>
    <scope>NUCLEOTIDE SEQUENCE [LARGE SCALE GENOMIC DNA]</scope>
    <source>
        <strain evidence="1 2">SRT547</strain>
    </source>
</reference>
<dbReference type="GO" id="GO:0016020">
    <property type="term" value="C:membrane"/>
    <property type="evidence" value="ECO:0007669"/>
    <property type="project" value="InterPro"/>
</dbReference>
<dbReference type="KEGG" id="uam:UABAM_04581"/>
<dbReference type="Gene3D" id="2.130.10.10">
    <property type="entry name" value="YVTN repeat-like/Quinoprotein amine dehydrogenase"/>
    <property type="match status" value="1"/>
</dbReference>
<dbReference type="Pfam" id="PF05345">
    <property type="entry name" value="He_PIG"/>
    <property type="match status" value="1"/>
</dbReference>
<name>A0A5S9F4V9_UABAM</name>
<dbReference type="InterPro" id="IPR051200">
    <property type="entry name" value="Host-pathogen_enzymatic-act"/>
</dbReference>
<evidence type="ECO:0000313" key="2">
    <source>
        <dbReference type="Proteomes" id="UP000326354"/>
    </source>
</evidence>
<gene>
    <name evidence="1" type="ORF">UABAM_04581</name>
</gene>
<dbReference type="InterPro" id="IPR015919">
    <property type="entry name" value="Cadherin-like_sf"/>
</dbReference>
<dbReference type="Gene3D" id="2.60.40.10">
    <property type="entry name" value="Immunoglobulins"/>
    <property type="match status" value="1"/>
</dbReference>
<dbReference type="AlphaFoldDB" id="A0A5S9F4V9"/>
<dbReference type="OrthoDB" id="641420at2"/>
<organism evidence="1 2">
    <name type="scientific">Uabimicrobium amorphum</name>
    <dbReference type="NCBI Taxonomy" id="2596890"/>
    <lineage>
        <taxon>Bacteria</taxon>
        <taxon>Pseudomonadati</taxon>
        <taxon>Planctomycetota</taxon>
        <taxon>Candidatus Uabimicrobiia</taxon>
        <taxon>Candidatus Uabimicrobiales</taxon>
        <taxon>Candidatus Uabimicrobiaceae</taxon>
        <taxon>Candidatus Uabimicrobium</taxon>
    </lineage>
</organism>
<dbReference type="GO" id="GO:0005509">
    <property type="term" value="F:calcium ion binding"/>
    <property type="evidence" value="ECO:0007669"/>
    <property type="project" value="InterPro"/>
</dbReference>
<dbReference type="Proteomes" id="UP000326354">
    <property type="component" value="Chromosome"/>
</dbReference>
<dbReference type="RefSeq" id="WP_151970263.1">
    <property type="nucleotide sequence ID" value="NZ_AP019860.1"/>
</dbReference>
<dbReference type="SUPFAM" id="SSF50998">
    <property type="entry name" value="Quinoprotein alcohol dehydrogenase-like"/>
    <property type="match status" value="2"/>
</dbReference>
<evidence type="ECO:0000313" key="1">
    <source>
        <dbReference type="EMBL" id="BBM86195.1"/>
    </source>
</evidence>
<evidence type="ECO:0008006" key="3">
    <source>
        <dbReference type="Google" id="ProtNLM"/>
    </source>
</evidence>
<protein>
    <recommendedName>
        <fullName evidence="3">Dystroglycan-type cadherin-like domain-containing protein</fullName>
    </recommendedName>
</protein>
<dbReference type="PANTHER" id="PTHR47197:SF3">
    <property type="entry name" value="DIHYDRO-HEME D1 DEHYDROGENASE"/>
    <property type="match status" value="1"/>
</dbReference>
<dbReference type="EMBL" id="AP019860">
    <property type="protein sequence ID" value="BBM86195.1"/>
    <property type="molecule type" value="Genomic_DNA"/>
</dbReference>
<dbReference type="InterPro" id="IPR011047">
    <property type="entry name" value="Quinoprotein_ADH-like_sf"/>
</dbReference>